<dbReference type="AlphaFoldDB" id="A0A1G8DM10"/>
<dbReference type="GO" id="GO:0031012">
    <property type="term" value="C:extracellular matrix"/>
    <property type="evidence" value="ECO:0007669"/>
    <property type="project" value="TreeGrafter"/>
</dbReference>
<dbReference type="Gene3D" id="1.20.5.320">
    <property type="entry name" value="6-Phosphogluconate Dehydrogenase, domain 3"/>
    <property type="match status" value="4"/>
</dbReference>
<evidence type="ECO:0008006" key="4">
    <source>
        <dbReference type="Google" id="ProtNLM"/>
    </source>
</evidence>
<organism evidence="2 3">
    <name type="scientific">Myroides phaeus</name>
    <dbReference type="NCBI Taxonomy" id="702745"/>
    <lineage>
        <taxon>Bacteria</taxon>
        <taxon>Pseudomonadati</taxon>
        <taxon>Bacteroidota</taxon>
        <taxon>Flavobacteriia</taxon>
        <taxon>Flavobacteriales</taxon>
        <taxon>Flavobacteriaceae</taxon>
        <taxon>Myroides</taxon>
    </lineage>
</organism>
<dbReference type="STRING" id="702745.SAMN05421818_10789"/>
<evidence type="ECO:0000313" key="2">
    <source>
        <dbReference type="EMBL" id="SDH58667.1"/>
    </source>
</evidence>
<feature type="region of interest" description="Disordered" evidence="1">
    <location>
        <begin position="498"/>
        <end position="545"/>
    </location>
</feature>
<feature type="region of interest" description="Disordered" evidence="1">
    <location>
        <begin position="433"/>
        <end position="484"/>
    </location>
</feature>
<dbReference type="Proteomes" id="UP000243588">
    <property type="component" value="Unassembled WGS sequence"/>
</dbReference>
<name>A0A1G8DM10_9FLAO</name>
<reference evidence="3" key="1">
    <citation type="submission" date="2016-10" db="EMBL/GenBank/DDBJ databases">
        <authorList>
            <person name="Varghese N."/>
            <person name="Submissions S."/>
        </authorList>
    </citation>
    <scope>NUCLEOTIDE SEQUENCE [LARGE SCALE GENOMIC DNA]</scope>
    <source>
        <strain evidence="3">DSM 23313</strain>
    </source>
</reference>
<accession>A0A1G8DM10</accession>
<feature type="region of interest" description="Disordered" evidence="1">
    <location>
        <begin position="366"/>
        <end position="413"/>
    </location>
</feature>
<feature type="compositionally biased region" description="Low complexity" evidence="1">
    <location>
        <begin position="308"/>
        <end position="317"/>
    </location>
</feature>
<dbReference type="EMBL" id="FNDQ01000007">
    <property type="protein sequence ID" value="SDH58667.1"/>
    <property type="molecule type" value="Genomic_DNA"/>
</dbReference>
<dbReference type="PANTHER" id="PTHR24023">
    <property type="entry name" value="COLLAGEN ALPHA"/>
    <property type="match status" value="1"/>
</dbReference>
<dbReference type="InterPro" id="IPR050149">
    <property type="entry name" value="Collagen_superfamily"/>
</dbReference>
<dbReference type="PANTHER" id="PTHR24023:SF1082">
    <property type="entry name" value="COLLAGEN TRIPLE HELIX REPEAT"/>
    <property type="match status" value="1"/>
</dbReference>
<sequence length="545" mass="57081">MKKRLIYIGLAFTLTTIGYSQVGIGTALPKTAAMLDVDATNKGMLVPRVSLKSLVDDDTIEGEMIESLLVFNTNEKAQDLQKGFYYWYEDKWYHLASDKNFEDLNTRNSYFIVENDSLYLYDTDKKSVSIFLKELKQFETVTKIDYKDGDTSFIYYNEEAIDAAGNPILEKGVKVDLLAGPKGDKGDSGYNSESKPGQSGEPGKPGTPGGPGEGVTIVHNDSGVWIYDETTNTWTNINGPKGDKGDKGDSGFNGQNMEGKPGDPGAEGMPGKPGSDGGPGKDVTIVTNNDGVWVVQPDGTWVNIKGPQGDQGPQGLPGFNGQNMEGKPGEPGAEGMPGKPGSDGGPGKDVTIVTNNDGVWVVQPDGTWVNIKGPQGEKGDKGDTGFNGQNMEGKPGEPGAEGMPGKPGSDGGPGKDVTIVTNNDGVWVVQPDGTWVNIKGPQGDKGDKGDTGFNGQNMEGKPGEPGAEGMPGKPGSDGGPGKDVTIVTNNDGVWVVQPDGTWVNIKGPQGDKGDKGDTGFNGQNMEGKPGEPGAEGMPGKPGSDG</sequence>
<protein>
    <recommendedName>
        <fullName evidence="4">Collagen triple helix repeat-containing protein</fullName>
    </recommendedName>
</protein>
<evidence type="ECO:0000313" key="3">
    <source>
        <dbReference type="Proteomes" id="UP000243588"/>
    </source>
</evidence>
<evidence type="ECO:0000256" key="1">
    <source>
        <dbReference type="SAM" id="MobiDB-lite"/>
    </source>
</evidence>
<feature type="region of interest" description="Disordered" evidence="1">
    <location>
        <begin position="232"/>
        <end position="283"/>
    </location>
</feature>
<feature type="region of interest" description="Disordered" evidence="1">
    <location>
        <begin position="180"/>
        <end position="218"/>
    </location>
</feature>
<proteinExistence type="predicted"/>
<feature type="region of interest" description="Disordered" evidence="1">
    <location>
        <begin position="308"/>
        <end position="349"/>
    </location>
</feature>
<dbReference type="GO" id="GO:0005615">
    <property type="term" value="C:extracellular space"/>
    <property type="evidence" value="ECO:0007669"/>
    <property type="project" value="TreeGrafter"/>
</dbReference>
<feature type="non-terminal residue" evidence="2">
    <location>
        <position position="545"/>
    </location>
</feature>
<gene>
    <name evidence="2" type="ORF">SAMN05421818_10789</name>
</gene>
<keyword evidence="3" id="KW-1185">Reference proteome</keyword>